<keyword evidence="3" id="KW-0560">Oxidoreductase</keyword>
<dbReference type="AlphaFoldDB" id="A0A366XVL1"/>
<dbReference type="InterPro" id="IPR029479">
    <property type="entry name" value="Nitroreductase"/>
</dbReference>
<dbReference type="Proteomes" id="UP000253314">
    <property type="component" value="Unassembled WGS sequence"/>
</dbReference>
<evidence type="ECO:0000256" key="2">
    <source>
        <dbReference type="ARBA" id="ARBA00022643"/>
    </source>
</evidence>
<evidence type="ECO:0000259" key="4">
    <source>
        <dbReference type="Pfam" id="PF00881"/>
    </source>
</evidence>
<dbReference type="PANTHER" id="PTHR23026:SF90">
    <property type="entry name" value="IODOTYROSINE DEIODINASE 1"/>
    <property type="match status" value="1"/>
</dbReference>
<dbReference type="OrthoDB" id="9804207at2"/>
<sequence length="174" mass="19643">MNVLDAIQKRREITRFSEKEIPKETLESVVEAAFLAPSGNHLPSREFIVVTKRDMLDHLADATPFVPWLKEAAAAIVVTGRPTVSKYWLQDASIAAGYVWLTAVDLELGAAFGAIYHAEDQSESEKRESFVRKALNISDDRKVVAILGLGYPEKQPDKKKQFPREEIIHYEKFS</sequence>
<dbReference type="InterPro" id="IPR000415">
    <property type="entry name" value="Nitroreductase-like"/>
</dbReference>
<gene>
    <name evidence="5" type="ORF">DS031_18335</name>
</gene>
<evidence type="ECO:0000313" key="6">
    <source>
        <dbReference type="Proteomes" id="UP000253314"/>
    </source>
</evidence>
<evidence type="ECO:0000256" key="1">
    <source>
        <dbReference type="ARBA" id="ARBA00022630"/>
    </source>
</evidence>
<accession>A0A366XVL1</accession>
<name>A0A366XVL1_9BACI</name>
<dbReference type="InterPro" id="IPR050627">
    <property type="entry name" value="Nitroreductase/BluB"/>
</dbReference>
<evidence type="ECO:0000256" key="3">
    <source>
        <dbReference type="ARBA" id="ARBA00023002"/>
    </source>
</evidence>
<keyword evidence="2" id="KW-0288">FMN</keyword>
<dbReference type="PANTHER" id="PTHR23026">
    <property type="entry name" value="NADPH NITROREDUCTASE"/>
    <property type="match status" value="1"/>
</dbReference>
<comment type="caution">
    <text evidence="5">The sequence shown here is derived from an EMBL/GenBank/DDBJ whole genome shotgun (WGS) entry which is preliminary data.</text>
</comment>
<dbReference type="SUPFAM" id="SSF55469">
    <property type="entry name" value="FMN-dependent nitroreductase-like"/>
    <property type="match status" value="1"/>
</dbReference>
<protein>
    <submittedName>
        <fullName evidence="5">Nitroreductase</fullName>
    </submittedName>
</protein>
<organism evidence="5 6">
    <name type="scientific">Bacillus taeanensis</name>
    <dbReference type="NCBI Taxonomy" id="273032"/>
    <lineage>
        <taxon>Bacteria</taxon>
        <taxon>Bacillati</taxon>
        <taxon>Bacillota</taxon>
        <taxon>Bacilli</taxon>
        <taxon>Bacillales</taxon>
        <taxon>Bacillaceae</taxon>
        <taxon>Bacillus</taxon>
    </lineage>
</organism>
<proteinExistence type="predicted"/>
<reference evidence="5 6" key="1">
    <citation type="submission" date="2018-07" db="EMBL/GenBank/DDBJ databases">
        <title>Lottiidibacillus patelloidae gen. nov., sp. nov., isolated from the intestinal tract of a marine limpet and the reclassification of B. taeanensis BH030017T, B. algicola KMM 3737T and B. hwajinpoensis SW-72T as genus Lottiidibacillus.</title>
        <authorList>
            <person name="Liu R."/>
            <person name="Huang Z."/>
        </authorList>
    </citation>
    <scope>NUCLEOTIDE SEQUENCE [LARGE SCALE GENOMIC DNA]</scope>
    <source>
        <strain evidence="5 6">BH030017</strain>
    </source>
</reference>
<dbReference type="Gene3D" id="3.40.109.10">
    <property type="entry name" value="NADH Oxidase"/>
    <property type="match status" value="1"/>
</dbReference>
<dbReference type="Pfam" id="PF00881">
    <property type="entry name" value="Nitroreductase"/>
    <property type="match status" value="1"/>
</dbReference>
<feature type="domain" description="Nitroreductase" evidence="4">
    <location>
        <begin position="7"/>
        <end position="62"/>
    </location>
</feature>
<dbReference type="EMBL" id="QOCW01000024">
    <property type="protein sequence ID" value="RBW68174.1"/>
    <property type="molecule type" value="Genomic_DNA"/>
</dbReference>
<keyword evidence="6" id="KW-1185">Reference proteome</keyword>
<dbReference type="GO" id="GO:0016491">
    <property type="term" value="F:oxidoreductase activity"/>
    <property type="evidence" value="ECO:0007669"/>
    <property type="project" value="UniProtKB-KW"/>
</dbReference>
<evidence type="ECO:0000313" key="5">
    <source>
        <dbReference type="EMBL" id="RBW68174.1"/>
    </source>
</evidence>
<dbReference type="RefSeq" id="WP_113807508.1">
    <property type="nucleotide sequence ID" value="NZ_QOCW01000024.1"/>
</dbReference>
<keyword evidence="1" id="KW-0285">Flavoprotein</keyword>